<protein>
    <submittedName>
        <fullName evidence="1">Uncharacterized protein</fullName>
    </submittedName>
</protein>
<accession>A0ABN2E1R6</accession>
<dbReference type="Proteomes" id="UP001501705">
    <property type="component" value="Unassembled WGS sequence"/>
</dbReference>
<comment type="caution">
    <text evidence="1">The sequence shown here is derived from an EMBL/GenBank/DDBJ whole genome shotgun (WGS) entry which is preliminary data.</text>
</comment>
<name>A0ABN2E1R6_9ACTN</name>
<sequence>MYPYDGINALSNVRSSPSITGRTFCVHGPWTLRAVLLLSARTLVTASHTGDSANLIRPTSPALNLIVITGPA</sequence>
<organism evidence="1 2">
    <name type="scientific">Kribbella hippodromi</name>
    <dbReference type="NCBI Taxonomy" id="434347"/>
    <lineage>
        <taxon>Bacteria</taxon>
        <taxon>Bacillati</taxon>
        <taxon>Actinomycetota</taxon>
        <taxon>Actinomycetes</taxon>
        <taxon>Propionibacteriales</taxon>
        <taxon>Kribbellaceae</taxon>
        <taxon>Kribbella</taxon>
    </lineage>
</organism>
<evidence type="ECO:0000313" key="1">
    <source>
        <dbReference type="EMBL" id="GAA1593573.1"/>
    </source>
</evidence>
<keyword evidence="2" id="KW-1185">Reference proteome</keyword>
<gene>
    <name evidence="1" type="ORF">GCM10009804_57620</name>
</gene>
<evidence type="ECO:0000313" key="2">
    <source>
        <dbReference type="Proteomes" id="UP001501705"/>
    </source>
</evidence>
<proteinExistence type="predicted"/>
<reference evidence="1 2" key="1">
    <citation type="journal article" date="2019" name="Int. J. Syst. Evol. Microbiol.">
        <title>The Global Catalogue of Microorganisms (GCM) 10K type strain sequencing project: providing services to taxonomists for standard genome sequencing and annotation.</title>
        <authorList>
            <consortium name="The Broad Institute Genomics Platform"/>
            <consortium name="The Broad Institute Genome Sequencing Center for Infectious Disease"/>
            <person name="Wu L."/>
            <person name="Ma J."/>
        </authorList>
    </citation>
    <scope>NUCLEOTIDE SEQUENCE [LARGE SCALE GENOMIC DNA]</scope>
    <source>
        <strain evidence="1 2">JCM 15572</strain>
    </source>
</reference>
<dbReference type="EMBL" id="BAAAPH010000021">
    <property type="protein sequence ID" value="GAA1593573.1"/>
    <property type="molecule type" value="Genomic_DNA"/>
</dbReference>